<keyword evidence="10" id="KW-1185">Reference proteome</keyword>
<proteinExistence type="inferred from homology"/>
<feature type="domain" description="Thiamine pyrophosphate enzyme central" evidence="6">
    <location>
        <begin position="243"/>
        <end position="379"/>
    </location>
</feature>
<evidence type="ECO:0000259" key="8">
    <source>
        <dbReference type="Pfam" id="PF02776"/>
    </source>
</evidence>
<dbReference type="PANTHER" id="PTHR18968:SF166">
    <property type="entry name" value="2-HYDROXYACYL-COA LYASE 2"/>
    <property type="match status" value="1"/>
</dbReference>
<evidence type="ECO:0000313" key="9">
    <source>
        <dbReference type="EMBL" id="MCJ2178319.1"/>
    </source>
</evidence>
<dbReference type="InterPro" id="IPR012000">
    <property type="entry name" value="Thiamin_PyroP_enz_cen_dom"/>
</dbReference>
<gene>
    <name evidence="9" type="ORF">MTR64_07070</name>
</gene>
<reference evidence="9" key="1">
    <citation type="submission" date="2022-03" db="EMBL/GenBank/DDBJ databases">
        <title>Identification of a novel bacterium isolated from mangrove sediments.</title>
        <authorList>
            <person name="Pan X."/>
        </authorList>
    </citation>
    <scope>NUCLEOTIDE SEQUENCE</scope>
    <source>
        <strain evidence="9">B2580</strain>
    </source>
</reference>
<dbReference type="SUPFAM" id="SSF52518">
    <property type="entry name" value="Thiamin diphosphate-binding fold (THDP-binding)"/>
    <property type="match status" value="2"/>
</dbReference>
<dbReference type="Pfam" id="PF00205">
    <property type="entry name" value="TPP_enzyme_M"/>
    <property type="match status" value="1"/>
</dbReference>
<dbReference type="Pfam" id="PF02776">
    <property type="entry name" value="TPP_enzyme_N"/>
    <property type="match status" value="1"/>
</dbReference>
<organism evidence="9 10">
    <name type="scientific">Novosphingobium album</name>
    <name type="common">ex Hu et al. 2023</name>
    <dbReference type="NCBI Taxonomy" id="2930093"/>
    <lineage>
        <taxon>Bacteria</taxon>
        <taxon>Pseudomonadati</taxon>
        <taxon>Pseudomonadota</taxon>
        <taxon>Alphaproteobacteria</taxon>
        <taxon>Sphingomonadales</taxon>
        <taxon>Sphingomonadaceae</taxon>
        <taxon>Novosphingobium</taxon>
    </lineage>
</organism>
<comment type="caution">
    <text evidence="9">The sequence shown here is derived from an EMBL/GenBank/DDBJ whole genome shotgun (WGS) entry which is preliminary data.</text>
</comment>
<dbReference type="Proteomes" id="UP001162880">
    <property type="component" value="Unassembled WGS sequence"/>
</dbReference>
<sequence length="626" mass="68483">MTEARPQGRTGSGRPRPDSHMNATESRSKKGNPMYADETEAAPAATTKPKGTPVYKRILDLFEAEGIRTLYGIPDPNFVHFFLEAERRGWTVVSPHHEASAGFMAAATARITGQPALCIGTLGPGMANMMPAIQCAKVENDPVIFMGGQRARITERRVRRGRIQFVRQEPMIEDSVKFSSSIEYADQTDEIVREAIRVAMSGTPGPCYIEYPHHVILEELDVPEVLPPHRYRLTNQGADGDRIAEAAELIANAKNPIILAGHAVYTSKSGQAVRALAEMIGAPVIQTSGGTAFIEGIEDRTFPYGFSEVSIDAVVDSDLCIALGTELGEPSHYGRWRHWVDNEANRKWIYVQQDATAIGVNRQIDCPLVGDLRGVVPQLVRALEGKTLPGHPRLAEFIARDAQQIKDLDEESQTRDDGTGNIPMNTARFVVEATKACPKDAIMIRDGGATVIYTWTYNQAKPHDVIWNQNYGHIGTGLPYATGAMLADQAATGKVRPGMLVTSDSSFLFHIGELEVAVRNNLQLVCVVGVDFQWGLEVGVYRMTFGEGTNEAGVHWSDKVRFDKIAEGFGAAGEFVTDAADIGPAIERAYARGGVTVIHCKIDPVANATDKPQYSEFRTWYAEGTQ</sequence>
<evidence type="ECO:0000256" key="4">
    <source>
        <dbReference type="RuleBase" id="RU362132"/>
    </source>
</evidence>
<evidence type="ECO:0000259" key="6">
    <source>
        <dbReference type="Pfam" id="PF00205"/>
    </source>
</evidence>
<evidence type="ECO:0000313" key="10">
    <source>
        <dbReference type="Proteomes" id="UP001162880"/>
    </source>
</evidence>
<dbReference type="Pfam" id="PF02775">
    <property type="entry name" value="TPP_enzyme_C"/>
    <property type="match status" value="1"/>
</dbReference>
<dbReference type="EMBL" id="JALHLE010000007">
    <property type="protein sequence ID" value="MCJ2178319.1"/>
    <property type="molecule type" value="Genomic_DNA"/>
</dbReference>
<comment type="similarity">
    <text evidence="2 4">Belongs to the TPP enzyme family.</text>
</comment>
<dbReference type="Gene3D" id="3.40.50.1220">
    <property type="entry name" value="TPP-binding domain"/>
    <property type="match status" value="1"/>
</dbReference>
<name>A0ABT0B0K5_9SPHN</name>
<evidence type="ECO:0000259" key="7">
    <source>
        <dbReference type="Pfam" id="PF02775"/>
    </source>
</evidence>
<dbReference type="InterPro" id="IPR029035">
    <property type="entry name" value="DHS-like_NAD/FAD-binding_dom"/>
</dbReference>
<evidence type="ECO:0000256" key="5">
    <source>
        <dbReference type="SAM" id="MobiDB-lite"/>
    </source>
</evidence>
<feature type="region of interest" description="Disordered" evidence="5">
    <location>
        <begin position="1"/>
        <end position="50"/>
    </location>
</feature>
<feature type="compositionally biased region" description="Low complexity" evidence="5">
    <location>
        <begin position="41"/>
        <end position="50"/>
    </location>
</feature>
<evidence type="ECO:0000256" key="1">
    <source>
        <dbReference type="ARBA" id="ARBA00001964"/>
    </source>
</evidence>
<dbReference type="InterPro" id="IPR012001">
    <property type="entry name" value="Thiamin_PyroP_enz_TPP-bd_dom"/>
</dbReference>
<evidence type="ECO:0000256" key="3">
    <source>
        <dbReference type="ARBA" id="ARBA00023052"/>
    </source>
</evidence>
<evidence type="ECO:0000256" key="2">
    <source>
        <dbReference type="ARBA" id="ARBA00007812"/>
    </source>
</evidence>
<feature type="domain" description="Thiamine pyrophosphate enzyme N-terminal TPP-binding" evidence="8">
    <location>
        <begin position="56"/>
        <end position="156"/>
    </location>
</feature>
<protein>
    <submittedName>
        <fullName evidence="9">Thiamine pyrophosphate-binding protein</fullName>
    </submittedName>
</protein>
<dbReference type="InterPro" id="IPR029061">
    <property type="entry name" value="THDP-binding"/>
</dbReference>
<comment type="cofactor">
    <cofactor evidence="1">
        <name>thiamine diphosphate</name>
        <dbReference type="ChEBI" id="CHEBI:58937"/>
    </cofactor>
</comment>
<dbReference type="Gene3D" id="3.40.50.970">
    <property type="match status" value="2"/>
</dbReference>
<dbReference type="PANTHER" id="PTHR18968">
    <property type="entry name" value="THIAMINE PYROPHOSPHATE ENZYMES"/>
    <property type="match status" value="1"/>
</dbReference>
<keyword evidence="3 4" id="KW-0786">Thiamine pyrophosphate</keyword>
<accession>A0ABT0B0K5</accession>
<dbReference type="SUPFAM" id="SSF52467">
    <property type="entry name" value="DHS-like NAD/FAD-binding domain"/>
    <property type="match status" value="1"/>
</dbReference>
<dbReference type="InterPro" id="IPR045229">
    <property type="entry name" value="TPP_enz"/>
</dbReference>
<dbReference type="InterPro" id="IPR011766">
    <property type="entry name" value="TPP_enzyme_TPP-bd"/>
</dbReference>
<feature type="domain" description="Thiamine pyrophosphate enzyme TPP-binding" evidence="7">
    <location>
        <begin position="447"/>
        <end position="600"/>
    </location>
</feature>
<dbReference type="CDD" id="cd07035">
    <property type="entry name" value="TPP_PYR_POX_like"/>
    <property type="match status" value="1"/>
</dbReference>